<evidence type="ECO:0000313" key="3">
    <source>
        <dbReference type="Proteomes" id="UP000183995"/>
    </source>
</evidence>
<feature type="transmembrane region" description="Helical" evidence="1">
    <location>
        <begin position="12"/>
        <end position="29"/>
    </location>
</feature>
<organism evidence="2 3">
    <name type="scientific">Sporobacter termitidis DSM 10068</name>
    <dbReference type="NCBI Taxonomy" id="1123282"/>
    <lineage>
        <taxon>Bacteria</taxon>
        <taxon>Bacillati</taxon>
        <taxon>Bacillota</taxon>
        <taxon>Clostridia</taxon>
        <taxon>Eubacteriales</taxon>
        <taxon>Oscillospiraceae</taxon>
        <taxon>Sporobacter</taxon>
    </lineage>
</organism>
<gene>
    <name evidence="2" type="ORF">SAMN02745823_01008</name>
</gene>
<protein>
    <submittedName>
        <fullName evidence="2">Uncharacterized protein</fullName>
    </submittedName>
</protein>
<dbReference type="AlphaFoldDB" id="A0A1M5VT25"/>
<keyword evidence="1" id="KW-0812">Transmembrane</keyword>
<dbReference type="EMBL" id="FQXV01000002">
    <property type="protein sequence ID" value="SHH78340.1"/>
    <property type="molecule type" value="Genomic_DNA"/>
</dbReference>
<evidence type="ECO:0000256" key="1">
    <source>
        <dbReference type="SAM" id="Phobius"/>
    </source>
</evidence>
<name>A0A1M5VT25_9FIRM</name>
<keyword evidence="3" id="KW-1185">Reference proteome</keyword>
<dbReference type="Proteomes" id="UP000183995">
    <property type="component" value="Unassembled WGS sequence"/>
</dbReference>
<accession>A0A1M5VT25</accession>
<feature type="transmembrane region" description="Helical" evidence="1">
    <location>
        <begin position="115"/>
        <end position="136"/>
    </location>
</feature>
<reference evidence="2 3" key="1">
    <citation type="submission" date="2016-11" db="EMBL/GenBank/DDBJ databases">
        <authorList>
            <person name="Jaros S."/>
            <person name="Januszkiewicz K."/>
            <person name="Wedrychowicz H."/>
        </authorList>
    </citation>
    <scope>NUCLEOTIDE SEQUENCE [LARGE SCALE GENOMIC DNA]</scope>
    <source>
        <strain evidence="2 3">DSM 10068</strain>
    </source>
</reference>
<keyword evidence="1" id="KW-0472">Membrane</keyword>
<feature type="transmembrane region" description="Helical" evidence="1">
    <location>
        <begin position="41"/>
        <end position="61"/>
    </location>
</feature>
<proteinExistence type="predicted"/>
<evidence type="ECO:0000313" key="2">
    <source>
        <dbReference type="EMBL" id="SHH78340.1"/>
    </source>
</evidence>
<sequence>MDNFLNKLPPIMIGYIVALPILIASLKLESDRIMNIKYQKALFRVLNITFLGLWFFVENVFSYYELMENTSAWMMLFVYLPSIVLLFLLICNLPKRSDNENNSVPFKKIYGFSRNGLAILGMTLLVAIILIILGTIKSSSIVMDHHKQFFEELASSENKEEVLYHETYKSASWLSLTTDRINYIKNNPAYVSSVLPWKMEVTVGSKSDNVSTHLVLTYVRDGRAWILNGIEEEKTKSRGWFDVRPGW</sequence>
<keyword evidence="1" id="KW-1133">Transmembrane helix</keyword>
<dbReference type="RefSeq" id="WP_073076552.1">
    <property type="nucleotide sequence ID" value="NZ_FQXV01000002.1"/>
</dbReference>
<dbReference type="OrthoDB" id="9774911at2"/>
<feature type="transmembrane region" description="Helical" evidence="1">
    <location>
        <begin position="73"/>
        <end position="94"/>
    </location>
</feature>